<accession>A0A6J4H3S5</accession>
<proteinExistence type="predicted"/>
<reference evidence="2" key="1">
    <citation type="submission" date="2020-02" db="EMBL/GenBank/DDBJ databases">
        <authorList>
            <person name="Meier V. D."/>
        </authorList>
    </citation>
    <scope>NUCLEOTIDE SEQUENCE</scope>
    <source>
        <strain evidence="2">AVDCRST_MAG20</strain>
    </source>
</reference>
<feature type="compositionally biased region" description="Basic residues" evidence="1">
    <location>
        <begin position="118"/>
        <end position="138"/>
    </location>
</feature>
<organism evidence="2">
    <name type="scientific">uncultured Acidimicrobiales bacterium</name>
    <dbReference type="NCBI Taxonomy" id="310071"/>
    <lineage>
        <taxon>Bacteria</taxon>
        <taxon>Bacillati</taxon>
        <taxon>Actinomycetota</taxon>
        <taxon>Acidimicrobiia</taxon>
        <taxon>Acidimicrobiales</taxon>
        <taxon>environmental samples</taxon>
    </lineage>
</organism>
<feature type="compositionally biased region" description="Basic residues" evidence="1">
    <location>
        <begin position="176"/>
        <end position="223"/>
    </location>
</feature>
<feature type="compositionally biased region" description="Basic residues" evidence="1">
    <location>
        <begin position="1"/>
        <end position="17"/>
    </location>
</feature>
<gene>
    <name evidence="2" type="ORF">AVDCRST_MAG20-117</name>
</gene>
<dbReference type="AlphaFoldDB" id="A0A6J4H3S5"/>
<feature type="compositionally biased region" description="Basic residues" evidence="1">
    <location>
        <begin position="75"/>
        <end position="110"/>
    </location>
</feature>
<feature type="non-terminal residue" evidence="2">
    <location>
        <position position="253"/>
    </location>
</feature>
<feature type="compositionally biased region" description="Basic and acidic residues" evidence="1">
    <location>
        <begin position="164"/>
        <end position="175"/>
    </location>
</feature>
<feature type="region of interest" description="Disordered" evidence="1">
    <location>
        <begin position="1"/>
        <end position="253"/>
    </location>
</feature>
<feature type="non-terminal residue" evidence="2">
    <location>
        <position position="1"/>
    </location>
</feature>
<evidence type="ECO:0000313" key="2">
    <source>
        <dbReference type="EMBL" id="CAA9212545.1"/>
    </source>
</evidence>
<feature type="compositionally biased region" description="Basic residues" evidence="1">
    <location>
        <begin position="25"/>
        <end position="54"/>
    </location>
</feature>
<dbReference type="EMBL" id="CADCSY010000008">
    <property type="protein sequence ID" value="CAA9212545.1"/>
    <property type="molecule type" value="Genomic_DNA"/>
</dbReference>
<evidence type="ECO:0000256" key="1">
    <source>
        <dbReference type="SAM" id="MobiDB-lite"/>
    </source>
</evidence>
<name>A0A6J4H3S5_9ACTN</name>
<protein>
    <submittedName>
        <fullName evidence="2">Imidazole glycerol phosphate synthase cyclase subunit HisF</fullName>
    </submittedName>
</protein>
<sequence length="253" mass="29373">AHRPGHPLPRRRRGTRRQGRELRRAPRRRGPRRAGRPLRRDGRRRARLPRHHRLVGGPRHDDRRGGAHGRGGVHPPHRGRRRAQPRRRPAAPAGRRRQGVAQHRCARRPPAHRDAVRHLRRPVHRGRDRRPALGRRLRGPLPRGADADRAGRRRLGGGGGAARGRRDPPHVDGPGRHPRGLRPRAHLGGHQRVRRPRHRQRRRRDPRPPRRGRQGRRGRRRPRRLDLPLRRVQRGRRQGGPASGRGRGPPRRM</sequence>